<dbReference type="PANTHER" id="PTHR11537:SF254">
    <property type="entry name" value="POTASSIUM VOLTAGE-GATED CHANNEL PROTEIN SHAB"/>
    <property type="match status" value="1"/>
</dbReference>
<keyword evidence="2" id="KW-0813">Transport</keyword>
<dbReference type="InterPro" id="IPR028325">
    <property type="entry name" value="VG_K_chnl"/>
</dbReference>
<dbReference type="InterPro" id="IPR001190">
    <property type="entry name" value="SRCR"/>
</dbReference>
<gene>
    <name evidence="14" type="ORF">EVOR1521_LOCUS23949</name>
</gene>
<keyword evidence="11" id="KW-0407">Ion channel</keyword>
<evidence type="ECO:0000256" key="3">
    <source>
        <dbReference type="ARBA" id="ARBA00022538"/>
    </source>
</evidence>
<keyword evidence="9" id="KW-0406">Ion transport</keyword>
<proteinExistence type="predicted"/>
<keyword evidence="6" id="KW-0851">Voltage-gated channel</keyword>
<comment type="caution">
    <text evidence="14">The sequence shown here is derived from an EMBL/GenBank/DDBJ whole genome shotgun (WGS) entry which is preliminary data.</text>
</comment>
<comment type="subcellular location">
    <subcellularLocation>
        <location evidence="1">Membrane</location>
        <topology evidence="1">Multi-pass membrane protein</topology>
    </subcellularLocation>
</comment>
<evidence type="ECO:0000256" key="8">
    <source>
        <dbReference type="ARBA" id="ARBA00022989"/>
    </source>
</evidence>
<accession>A0AA36J8V0</accession>
<evidence type="ECO:0000256" key="4">
    <source>
        <dbReference type="ARBA" id="ARBA00022692"/>
    </source>
</evidence>
<dbReference type="InterPro" id="IPR003280">
    <property type="entry name" value="2pore_dom_K_chnl"/>
</dbReference>
<keyword evidence="8 12" id="KW-1133">Transmembrane helix</keyword>
<keyword evidence="5" id="KW-0631">Potassium channel</keyword>
<dbReference type="PRINTS" id="PR01333">
    <property type="entry name" value="2POREKCHANEL"/>
</dbReference>
<evidence type="ECO:0000259" key="13">
    <source>
        <dbReference type="PROSITE" id="PS50287"/>
    </source>
</evidence>
<evidence type="ECO:0000256" key="10">
    <source>
        <dbReference type="ARBA" id="ARBA00023136"/>
    </source>
</evidence>
<evidence type="ECO:0000256" key="6">
    <source>
        <dbReference type="ARBA" id="ARBA00022882"/>
    </source>
</evidence>
<reference evidence="14" key="1">
    <citation type="submission" date="2023-08" db="EMBL/GenBank/DDBJ databases">
        <authorList>
            <person name="Chen Y."/>
            <person name="Shah S."/>
            <person name="Dougan E. K."/>
            <person name="Thang M."/>
            <person name="Chan C."/>
        </authorList>
    </citation>
    <scope>NUCLEOTIDE SEQUENCE</scope>
</reference>
<feature type="transmembrane region" description="Helical" evidence="12">
    <location>
        <begin position="693"/>
        <end position="715"/>
    </location>
</feature>
<feature type="transmembrane region" description="Helical" evidence="12">
    <location>
        <begin position="504"/>
        <end position="524"/>
    </location>
</feature>
<keyword evidence="7" id="KW-0630">Potassium</keyword>
<dbReference type="Pfam" id="PF00520">
    <property type="entry name" value="Ion_trans"/>
    <property type="match status" value="2"/>
</dbReference>
<keyword evidence="3" id="KW-0633">Potassium transport</keyword>
<dbReference type="GO" id="GO:0001508">
    <property type="term" value="P:action potential"/>
    <property type="evidence" value="ECO:0007669"/>
    <property type="project" value="TreeGrafter"/>
</dbReference>
<dbReference type="PRINTS" id="PR00169">
    <property type="entry name" value="KCHANNEL"/>
</dbReference>
<evidence type="ECO:0000313" key="15">
    <source>
        <dbReference type="Proteomes" id="UP001178507"/>
    </source>
</evidence>
<keyword evidence="10 12" id="KW-0472">Membrane</keyword>
<name>A0AA36J8V0_9DINO</name>
<evidence type="ECO:0000313" key="14">
    <source>
        <dbReference type="EMBL" id="CAJ1400644.1"/>
    </source>
</evidence>
<dbReference type="SUPFAM" id="SSF81324">
    <property type="entry name" value="Voltage-gated potassium channels"/>
    <property type="match status" value="2"/>
</dbReference>
<organism evidence="14 15">
    <name type="scientific">Effrenium voratum</name>
    <dbReference type="NCBI Taxonomy" id="2562239"/>
    <lineage>
        <taxon>Eukaryota</taxon>
        <taxon>Sar</taxon>
        <taxon>Alveolata</taxon>
        <taxon>Dinophyceae</taxon>
        <taxon>Suessiales</taxon>
        <taxon>Symbiodiniaceae</taxon>
        <taxon>Effrenium</taxon>
    </lineage>
</organism>
<dbReference type="InterPro" id="IPR027359">
    <property type="entry name" value="Volt_channel_dom_sf"/>
</dbReference>
<sequence>MSAPDALFCHRCGQDCQDSGVDFNEAPPAGMLKLASENTGKGSSCSELDPSAAKEVTTKELGISGAKSDGAVAKQGFLHELSDQIAAALRNHAASLHRQLETLLVEQELLARKAEEKIEFMVRAAMDAPGPSNAMDFGGLPGEVWHEPTVEPAIEPVTPPAAIEPIAPPRDEFVSLTTGKDVLGTCDGGLSLNDSASAILAAIPSMLQSSLHEQEQWHSSCLQNWTSRQDARREQACDLLGSLLRKEVPLRRSASSEKGLSRFGSGDTLPSADITEVPMSPSPQAKCPNPLSTLESTTFEVATTLQLHTPTSPAPPKRSWFPVLDPPNCRRSGFLLLEDSSHYLLGRIISGFMFTVIMVSTVSFVVETLPSMQERPGECAELLAAGEALTVEACEPVPWAIFSTLEAICIVIFTLEYVLRLSLCHTDARYGSSYLSRTFHYAIQPLNVIDVVAVLPFYLKLSLEWSNIGVLSMLRLMRVCRLLKLAKHHKGIMICWEALVHSGLPLALLFFYDVLFGIIFATIMHTLEGSTYSVAPEFTDPYLHARTGKQMPPKYPTGVFVRPDIRNAGVEPSPFFSIPAALWWVFTTTTTVGYGDFAPTTTFGQCLGVVVFYFGIILLALPIGVVSSNFEHAYEKHQGTRRRRQSFLTGTLSTSDQRRVSMRASGDMAWLPPSKSSCRRGCFIVMNDPNSSVLATGLSYISFALITVTTVSSILESMPVFSYTPEGCLTVELSVEMCQPQPDPIFEQIEVIGTIFFTVEYAIRISLAHAATEQELGLKEDANQKPSHCRKTFRYALQPLNVIDVVAVVPFYLERIGLGGSSTAVLRVLRLVRIFRVLKSPKMRACVDMILCIVIDALPGIASVFSLTCLVCIMFASCMFYAEGTLYSVDYDPEEFPMGVYIRPSKDGSEMEPTPFRSISHTFWWFFATATTVGYGDYVPTTTMGKIIAIFVFYIGIVLVAIKLTIVQGSFRRHYPQLGQSSPACSYLVGCAAGLWGLSKIASKAVHQISPVAIWCRCEECPNHQLSESCYGAATLTSRLSGVPSVSQSCVELVLVAIHPRGVCYCAYSRVSEHGPLAPGCGSAHVSVATSRPSRELA</sequence>
<evidence type="ECO:0000256" key="9">
    <source>
        <dbReference type="ARBA" id="ARBA00023065"/>
    </source>
</evidence>
<dbReference type="EMBL" id="CAUJNA010003380">
    <property type="protein sequence ID" value="CAJ1400644.1"/>
    <property type="molecule type" value="Genomic_DNA"/>
</dbReference>
<keyword evidence="4 12" id="KW-0812">Transmembrane</keyword>
<evidence type="ECO:0000256" key="5">
    <source>
        <dbReference type="ARBA" id="ARBA00022826"/>
    </source>
</evidence>
<dbReference type="Proteomes" id="UP001178507">
    <property type="component" value="Unassembled WGS sequence"/>
</dbReference>
<dbReference type="Gene3D" id="1.20.120.350">
    <property type="entry name" value="Voltage-gated potassium channels. Chain C"/>
    <property type="match status" value="2"/>
</dbReference>
<feature type="transmembrane region" description="Helical" evidence="12">
    <location>
        <begin position="344"/>
        <end position="366"/>
    </location>
</feature>
<evidence type="ECO:0000256" key="7">
    <source>
        <dbReference type="ARBA" id="ARBA00022958"/>
    </source>
</evidence>
<feature type="transmembrane region" description="Helical" evidence="12">
    <location>
        <begin position="850"/>
        <end position="882"/>
    </location>
</feature>
<feature type="transmembrane region" description="Helical" evidence="12">
    <location>
        <begin position="575"/>
        <end position="594"/>
    </location>
</feature>
<evidence type="ECO:0000256" key="12">
    <source>
        <dbReference type="SAM" id="Phobius"/>
    </source>
</evidence>
<dbReference type="GO" id="GO:0008076">
    <property type="term" value="C:voltage-gated potassium channel complex"/>
    <property type="evidence" value="ECO:0007669"/>
    <property type="project" value="InterPro"/>
</dbReference>
<dbReference type="InterPro" id="IPR005821">
    <property type="entry name" value="Ion_trans_dom"/>
</dbReference>
<dbReference type="AlphaFoldDB" id="A0AA36J8V0"/>
<dbReference type="PANTHER" id="PTHR11537">
    <property type="entry name" value="VOLTAGE-GATED POTASSIUM CHANNEL"/>
    <property type="match status" value="1"/>
</dbReference>
<dbReference type="Gene3D" id="1.10.287.70">
    <property type="match status" value="2"/>
</dbReference>
<feature type="domain" description="SRCR" evidence="13">
    <location>
        <begin position="174"/>
        <end position="241"/>
    </location>
</feature>
<feature type="transmembrane region" description="Helical" evidence="12">
    <location>
        <begin position="947"/>
        <end position="966"/>
    </location>
</feature>
<protein>
    <recommendedName>
        <fullName evidence="13">SRCR domain-containing protein</fullName>
    </recommendedName>
</protein>
<dbReference type="GO" id="GO:0005249">
    <property type="term" value="F:voltage-gated potassium channel activity"/>
    <property type="evidence" value="ECO:0007669"/>
    <property type="project" value="InterPro"/>
</dbReference>
<evidence type="ECO:0000256" key="2">
    <source>
        <dbReference type="ARBA" id="ARBA00022448"/>
    </source>
</evidence>
<keyword evidence="15" id="KW-1185">Reference proteome</keyword>
<evidence type="ECO:0000256" key="11">
    <source>
        <dbReference type="ARBA" id="ARBA00023303"/>
    </source>
</evidence>
<dbReference type="PROSITE" id="PS50287">
    <property type="entry name" value="SRCR_2"/>
    <property type="match status" value="1"/>
</dbReference>
<evidence type="ECO:0000256" key="1">
    <source>
        <dbReference type="ARBA" id="ARBA00004141"/>
    </source>
</evidence>
<feature type="transmembrane region" description="Helical" evidence="12">
    <location>
        <begin position="606"/>
        <end position="626"/>
    </location>
</feature>